<dbReference type="SMART" id="SM00862">
    <property type="entry name" value="Trans_reg_C"/>
    <property type="match status" value="1"/>
</dbReference>
<feature type="modified residue" description="4-aspartylphosphate" evidence="6">
    <location>
        <position position="56"/>
    </location>
</feature>
<organism evidence="10 11">
    <name type="scientific">Rhodococcus wratislaviensis</name>
    <name type="common">Tsukamurella wratislaviensis</name>
    <dbReference type="NCBI Taxonomy" id="44752"/>
    <lineage>
        <taxon>Bacteria</taxon>
        <taxon>Bacillati</taxon>
        <taxon>Actinomycetota</taxon>
        <taxon>Actinomycetes</taxon>
        <taxon>Mycobacteriales</taxon>
        <taxon>Nocardiaceae</taxon>
        <taxon>Rhodococcus</taxon>
    </lineage>
</organism>
<dbReference type="EMBL" id="BHYM01000035">
    <property type="protein sequence ID" value="GCE40121.1"/>
    <property type="molecule type" value="Genomic_DNA"/>
</dbReference>
<feature type="domain" description="Response regulatory" evidence="8">
    <location>
        <begin position="7"/>
        <end position="121"/>
    </location>
</feature>
<dbReference type="PANTHER" id="PTHR48111:SF36">
    <property type="entry name" value="TRANSCRIPTIONAL REGULATORY PROTEIN CUTR"/>
    <property type="match status" value="1"/>
</dbReference>
<name>A0A402C944_RHOWR</name>
<comment type="caution">
    <text evidence="10">The sequence shown here is derived from an EMBL/GenBank/DDBJ whole genome shotgun (WGS) entry which is preliminary data.</text>
</comment>
<keyword evidence="1 6" id="KW-0597">Phosphoprotein</keyword>
<dbReference type="GO" id="GO:0000976">
    <property type="term" value="F:transcription cis-regulatory region binding"/>
    <property type="evidence" value="ECO:0007669"/>
    <property type="project" value="TreeGrafter"/>
</dbReference>
<keyword evidence="11" id="KW-1185">Reference proteome</keyword>
<evidence type="ECO:0000259" key="8">
    <source>
        <dbReference type="PROSITE" id="PS50110"/>
    </source>
</evidence>
<evidence type="ECO:0000256" key="7">
    <source>
        <dbReference type="PROSITE-ProRule" id="PRU01091"/>
    </source>
</evidence>
<dbReference type="PANTHER" id="PTHR48111">
    <property type="entry name" value="REGULATOR OF RPOS"/>
    <property type="match status" value="1"/>
</dbReference>
<evidence type="ECO:0000256" key="4">
    <source>
        <dbReference type="ARBA" id="ARBA00023125"/>
    </source>
</evidence>
<dbReference type="SUPFAM" id="SSF52172">
    <property type="entry name" value="CheY-like"/>
    <property type="match status" value="1"/>
</dbReference>
<dbReference type="Pfam" id="PF00072">
    <property type="entry name" value="Response_reg"/>
    <property type="match status" value="1"/>
</dbReference>
<dbReference type="GO" id="GO:0000156">
    <property type="term" value="F:phosphorelay response regulator activity"/>
    <property type="evidence" value="ECO:0007669"/>
    <property type="project" value="TreeGrafter"/>
</dbReference>
<dbReference type="GO" id="GO:0032993">
    <property type="term" value="C:protein-DNA complex"/>
    <property type="evidence" value="ECO:0007669"/>
    <property type="project" value="TreeGrafter"/>
</dbReference>
<keyword evidence="3" id="KW-0805">Transcription regulation</keyword>
<keyword evidence="4 7" id="KW-0238">DNA-binding</keyword>
<sequence length="229" mass="25280">MEEAAVRVLLVEDETRLAETVRRGLTADGFTVQVEHDGVAGLAAAAGGGFDVVVLDIMLPGKHGYDVVREMRRQQVWTPVLMLSAKDGEYDLADAFDLGADDYLVKPFSFVVLVARLRALVRRGAPPRPAVLSVAGLELDPAMRRVTRGDTRLQLTPREYSVLEFLMRHSGAVVTKHDILQSVWDSNYEGDDNIVEVYIGYLRRKIDAPFGTTSIDTVRGVGYSMRSEA</sequence>
<evidence type="ECO:0000256" key="2">
    <source>
        <dbReference type="ARBA" id="ARBA00023012"/>
    </source>
</evidence>
<dbReference type="Gene3D" id="3.40.50.2300">
    <property type="match status" value="1"/>
</dbReference>
<dbReference type="InterPro" id="IPR011006">
    <property type="entry name" value="CheY-like_superfamily"/>
</dbReference>
<dbReference type="PROSITE" id="PS50110">
    <property type="entry name" value="RESPONSE_REGULATORY"/>
    <property type="match status" value="1"/>
</dbReference>
<dbReference type="GO" id="GO:0006355">
    <property type="term" value="P:regulation of DNA-templated transcription"/>
    <property type="evidence" value="ECO:0007669"/>
    <property type="project" value="InterPro"/>
</dbReference>
<accession>A0A402C944</accession>
<dbReference type="FunFam" id="1.10.10.10:FF:000005">
    <property type="entry name" value="Two-component system response regulator"/>
    <property type="match status" value="1"/>
</dbReference>
<dbReference type="InterPro" id="IPR001789">
    <property type="entry name" value="Sig_transdc_resp-reg_receiver"/>
</dbReference>
<evidence type="ECO:0000259" key="9">
    <source>
        <dbReference type="PROSITE" id="PS51755"/>
    </source>
</evidence>
<dbReference type="Gene3D" id="1.10.10.10">
    <property type="entry name" value="Winged helix-like DNA-binding domain superfamily/Winged helix DNA-binding domain"/>
    <property type="match status" value="1"/>
</dbReference>
<dbReference type="AlphaFoldDB" id="A0A402C944"/>
<protein>
    <submittedName>
        <fullName evidence="10">Response regulator receiver</fullName>
    </submittedName>
</protein>
<evidence type="ECO:0000256" key="3">
    <source>
        <dbReference type="ARBA" id="ARBA00023015"/>
    </source>
</evidence>
<evidence type="ECO:0000313" key="11">
    <source>
        <dbReference type="Proteomes" id="UP000287519"/>
    </source>
</evidence>
<keyword evidence="2" id="KW-0902">Two-component regulatory system</keyword>
<evidence type="ECO:0000256" key="1">
    <source>
        <dbReference type="ARBA" id="ARBA00022553"/>
    </source>
</evidence>
<dbReference type="InterPro" id="IPR001867">
    <property type="entry name" value="OmpR/PhoB-type_DNA-bd"/>
</dbReference>
<evidence type="ECO:0000313" key="10">
    <source>
        <dbReference type="EMBL" id="GCE40121.1"/>
    </source>
</evidence>
<dbReference type="SMART" id="SM00448">
    <property type="entry name" value="REC"/>
    <property type="match status" value="1"/>
</dbReference>
<dbReference type="GO" id="GO:0005829">
    <property type="term" value="C:cytosol"/>
    <property type="evidence" value="ECO:0007669"/>
    <property type="project" value="TreeGrafter"/>
</dbReference>
<feature type="domain" description="OmpR/PhoB-type" evidence="9">
    <location>
        <begin position="129"/>
        <end position="227"/>
    </location>
</feature>
<dbReference type="InterPro" id="IPR039420">
    <property type="entry name" value="WalR-like"/>
</dbReference>
<evidence type="ECO:0000256" key="6">
    <source>
        <dbReference type="PROSITE-ProRule" id="PRU00169"/>
    </source>
</evidence>
<dbReference type="Proteomes" id="UP000287519">
    <property type="component" value="Unassembled WGS sequence"/>
</dbReference>
<dbReference type="Pfam" id="PF00486">
    <property type="entry name" value="Trans_reg_C"/>
    <property type="match status" value="1"/>
</dbReference>
<dbReference type="InterPro" id="IPR036388">
    <property type="entry name" value="WH-like_DNA-bd_sf"/>
</dbReference>
<reference evidence="10 11" key="1">
    <citation type="submission" date="2018-11" db="EMBL/GenBank/DDBJ databases">
        <title>Microbial catabolism of amino acid.</title>
        <authorList>
            <person name="Hibi M."/>
            <person name="Ogawa J."/>
        </authorList>
    </citation>
    <scope>NUCLEOTIDE SEQUENCE [LARGE SCALE GENOMIC DNA]</scope>
    <source>
        <strain evidence="10 11">C31-06</strain>
    </source>
</reference>
<evidence type="ECO:0000256" key="5">
    <source>
        <dbReference type="ARBA" id="ARBA00023163"/>
    </source>
</evidence>
<feature type="DNA-binding region" description="OmpR/PhoB-type" evidence="7">
    <location>
        <begin position="129"/>
        <end position="227"/>
    </location>
</feature>
<dbReference type="CDD" id="cd00383">
    <property type="entry name" value="trans_reg_C"/>
    <property type="match status" value="1"/>
</dbReference>
<keyword evidence="5" id="KW-0804">Transcription</keyword>
<dbReference type="PROSITE" id="PS51755">
    <property type="entry name" value="OMPR_PHOB"/>
    <property type="match status" value="1"/>
</dbReference>
<gene>
    <name evidence="10" type="ORF">Rhow_003764</name>
</gene>
<proteinExistence type="predicted"/>